<evidence type="ECO:0000259" key="3">
    <source>
        <dbReference type="Pfam" id="PF19031"/>
    </source>
</evidence>
<dbReference type="PANTHER" id="PTHR13056">
    <property type="entry name" value="VACUOLAR FUSION PROTEIN CCZ1 HOMOLOG-RELATED"/>
    <property type="match status" value="1"/>
</dbReference>
<comment type="caution">
    <text evidence="4">The sequence shown here is derived from an EMBL/GenBank/DDBJ whole genome shotgun (WGS) entry which is preliminary data.</text>
</comment>
<dbReference type="PANTHER" id="PTHR13056:SF0">
    <property type="entry name" value="VACUOLAR FUSION PROTEIN CCZ1 HOMOLOG-RELATED"/>
    <property type="match status" value="1"/>
</dbReference>
<dbReference type="Proteomes" id="UP000750711">
    <property type="component" value="Unassembled WGS sequence"/>
</dbReference>
<accession>A0A9P8LH60</accession>
<feature type="compositionally biased region" description="Polar residues" evidence="2">
    <location>
        <begin position="127"/>
        <end position="144"/>
    </location>
</feature>
<feature type="region of interest" description="Disordered" evidence="2">
    <location>
        <begin position="332"/>
        <end position="434"/>
    </location>
</feature>
<dbReference type="GO" id="GO:0016192">
    <property type="term" value="P:vesicle-mediated transport"/>
    <property type="evidence" value="ECO:0007669"/>
    <property type="project" value="InterPro"/>
</dbReference>
<feature type="region of interest" description="Disordered" evidence="2">
    <location>
        <begin position="560"/>
        <end position="584"/>
    </location>
</feature>
<name>A0A9P8LH60_9PEZI</name>
<reference evidence="4" key="1">
    <citation type="submission" date="2021-03" db="EMBL/GenBank/DDBJ databases">
        <title>Comparative genomics and phylogenomic investigation of the class Geoglossomycetes provide insights into ecological specialization and systematics.</title>
        <authorList>
            <person name="Melie T."/>
            <person name="Pirro S."/>
            <person name="Miller A.N."/>
            <person name="Quandt A."/>
        </authorList>
    </citation>
    <scope>NUCLEOTIDE SEQUENCE</scope>
    <source>
        <strain evidence="4">CAQ_001_2017</strain>
    </source>
</reference>
<feature type="region of interest" description="Disordered" evidence="2">
    <location>
        <begin position="264"/>
        <end position="301"/>
    </location>
</feature>
<feature type="compositionally biased region" description="Basic residues" evidence="2">
    <location>
        <begin position="369"/>
        <end position="379"/>
    </location>
</feature>
<evidence type="ECO:0000256" key="1">
    <source>
        <dbReference type="ARBA" id="ARBA00005352"/>
    </source>
</evidence>
<proteinExistence type="inferred from homology"/>
<feature type="compositionally biased region" description="Basic and acidic residues" evidence="2">
    <location>
        <begin position="412"/>
        <end position="429"/>
    </location>
</feature>
<protein>
    <recommendedName>
        <fullName evidence="3">CCZ1/INTU/HSP4 first Longin domain-containing protein</fullName>
    </recommendedName>
</protein>
<feature type="compositionally biased region" description="Basic residues" evidence="2">
    <location>
        <begin position="343"/>
        <end position="352"/>
    </location>
</feature>
<dbReference type="InterPro" id="IPR013176">
    <property type="entry name" value="Ccz1"/>
</dbReference>
<feature type="region of interest" description="Disordered" evidence="2">
    <location>
        <begin position="450"/>
        <end position="478"/>
    </location>
</feature>
<evidence type="ECO:0000313" key="5">
    <source>
        <dbReference type="Proteomes" id="UP000750711"/>
    </source>
</evidence>
<feature type="compositionally biased region" description="Basic and acidic residues" evidence="2">
    <location>
        <begin position="267"/>
        <end position="283"/>
    </location>
</feature>
<feature type="compositionally biased region" description="Polar residues" evidence="2">
    <location>
        <begin position="562"/>
        <end position="574"/>
    </location>
</feature>
<organism evidence="4 5">
    <name type="scientific">Trichoglossum hirsutum</name>
    <dbReference type="NCBI Taxonomy" id="265104"/>
    <lineage>
        <taxon>Eukaryota</taxon>
        <taxon>Fungi</taxon>
        <taxon>Dikarya</taxon>
        <taxon>Ascomycota</taxon>
        <taxon>Pezizomycotina</taxon>
        <taxon>Geoglossomycetes</taxon>
        <taxon>Geoglossales</taxon>
        <taxon>Geoglossaceae</taxon>
        <taxon>Trichoglossum</taxon>
    </lineage>
</organism>
<dbReference type="AlphaFoldDB" id="A0A9P8LH60"/>
<evidence type="ECO:0000313" key="4">
    <source>
        <dbReference type="EMBL" id="KAH0565310.1"/>
    </source>
</evidence>
<dbReference type="EMBL" id="JAGHQM010000109">
    <property type="protein sequence ID" value="KAH0565310.1"/>
    <property type="molecule type" value="Genomic_DNA"/>
</dbReference>
<gene>
    <name evidence="4" type="ORF">GP486_001292</name>
</gene>
<sequence length="818" mass="90635">MSARPGQLGSVVPAQLSFLAIYNPSLGNTDDTLPDQVVFYWSRKNTTDKRGNDHAEERVESAENKNEMLRRVGLAQGIVEFARSFSEDKAVRSVETEKSRIVLHELEPGWWILASIDLTRLHSNELATHTTKTPSQPTAPQTEYSVREVSPPHLLTEQLRRAHSGFLLHHATSLSELYAQVDRSSFCSYLRRFWNRFVWNWDVLLHGNPSVDVFAAIKLAGGGELGMGVGEEDRGSGEREVFEGFVERIEGLVDLVVSKFGEPLSEGGRDERNTNRDQKEKNQTPKARQWGGPGSLPNPMDGVVFSGVGALTRTSLRDIADWMEELYEHGDNAYGVHDSPTLARRRKQRKPRAKADPTLAGGPDGGAPSHRKQSSHTKHGIAAGEERNNFNPTDNLQHRIPPPIVPTTKPTVLKDSREDGTESQGERGGDSLGYGAGKLMKYLTLGYHSPWSTPPSKPNSDEVGDGPGEQIVEGPDDGNAILAPIQHIEPQPDIEEEQEEVFIQRREKTVGYFLVGLRGDVEDEVDEPIFSEQDTSKGACNGGILVRTVQVELRTTYHKNKGVSSRGSLDQRGSISERPTDDPHKHQKCRVVVYVYPPFIFTFLFEPNTGLLSHPTFYRSLHHQLGPLQRPLLASTSSSVSPAIRTAVRAVTKGTQPIYDLIYDPISLTISSSIPNIPIPALIEGHSVQADVWTRVEALNVHQQVLNIFNSTRHQSFELERTCKTSRGWLIMWMQLPSYRINPVDNDANSSSELPHQRRKEAILVRKARDYSPGNIASLSGHGKDGRGSSNADGVAGLAGGMGFDTKKYIEGLLNLNR</sequence>
<dbReference type="InterPro" id="IPR043987">
    <property type="entry name" value="CCZ1/INTU/HSP4_longin_1"/>
</dbReference>
<dbReference type="Pfam" id="PF19031">
    <property type="entry name" value="Intu_longin_1"/>
    <property type="match status" value="1"/>
</dbReference>
<keyword evidence="5" id="KW-1185">Reference proteome</keyword>
<dbReference type="GO" id="GO:0035658">
    <property type="term" value="C:Mon1-Ccz1 complex"/>
    <property type="evidence" value="ECO:0007669"/>
    <property type="project" value="InterPro"/>
</dbReference>
<evidence type="ECO:0000256" key="2">
    <source>
        <dbReference type="SAM" id="MobiDB-lite"/>
    </source>
</evidence>
<feature type="region of interest" description="Disordered" evidence="2">
    <location>
        <begin position="127"/>
        <end position="147"/>
    </location>
</feature>
<feature type="domain" description="CCZ1/INTU/HSP4 first Longin" evidence="3">
    <location>
        <begin position="17"/>
        <end position="119"/>
    </location>
</feature>
<comment type="similarity">
    <text evidence="1">Belongs to the CCZ1 family.</text>
</comment>